<comment type="caution">
    <text evidence="1">The sequence shown here is derived from an EMBL/GenBank/DDBJ whole genome shotgun (WGS) entry which is preliminary data.</text>
</comment>
<accession>A0AA38XN74</accession>
<sequence>MTIDMPANCPNEPISQAAAKVKDFVLMLKGAHPIMFENIKKFNCSESFFDSVSKHDRLCFCTCLEKFVRVRELTVSRDTVIVVHDEHMDWDAVWSRIVAKKLQDLRNTQGQARLQSRPLGSGGVLSGWSLTRRFRYIKHYGSDGSSKRL</sequence>
<gene>
    <name evidence="1" type="ORF">H2200_000144</name>
</gene>
<keyword evidence="2" id="KW-1185">Reference proteome</keyword>
<reference evidence="1" key="1">
    <citation type="submission" date="2022-10" db="EMBL/GenBank/DDBJ databases">
        <title>Culturing micro-colonial fungi from biological soil crusts in the Mojave desert and describing Neophaeococcomyces mojavensis, and introducing the new genera and species Taxawa tesnikishii.</title>
        <authorList>
            <person name="Kurbessoian T."/>
            <person name="Stajich J.E."/>
        </authorList>
    </citation>
    <scope>NUCLEOTIDE SEQUENCE</scope>
    <source>
        <strain evidence="1">TK_41</strain>
    </source>
</reference>
<evidence type="ECO:0000313" key="2">
    <source>
        <dbReference type="Proteomes" id="UP001172673"/>
    </source>
</evidence>
<name>A0AA38XN74_9EURO</name>
<proteinExistence type="predicted"/>
<organism evidence="1 2">
    <name type="scientific">Cladophialophora chaetospira</name>
    <dbReference type="NCBI Taxonomy" id="386627"/>
    <lineage>
        <taxon>Eukaryota</taxon>
        <taxon>Fungi</taxon>
        <taxon>Dikarya</taxon>
        <taxon>Ascomycota</taxon>
        <taxon>Pezizomycotina</taxon>
        <taxon>Eurotiomycetes</taxon>
        <taxon>Chaetothyriomycetidae</taxon>
        <taxon>Chaetothyriales</taxon>
        <taxon>Herpotrichiellaceae</taxon>
        <taxon>Cladophialophora</taxon>
    </lineage>
</organism>
<dbReference type="EMBL" id="JAPDRK010000001">
    <property type="protein sequence ID" value="KAJ9616426.1"/>
    <property type="molecule type" value="Genomic_DNA"/>
</dbReference>
<dbReference type="AlphaFoldDB" id="A0AA38XN74"/>
<dbReference type="Proteomes" id="UP001172673">
    <property type="component" value="Unassembled WGS sequence"/>
</dbReference>
<evidence type="ECO:0000313" key="1">
    <source>
        <dbReference type="EMBL" id="KAJ9616426.1"/>
    </source>
</evidence>
<protein>
    <submittedName>
        <fullName evidence="1">Uncharacterized protein</fullName>
    </submittedName>
</protein>